<evidence type="ECO:0000313" key="4">
    <source>
        <dbReference type="Proteomes" id="UP001211065"/>
    </source>
</evidence>
<dbReference type="HAMAP" id="MF_00376">
    <property type="entry name" value="Dephospho_CoA_kinase"/>
    <property type="match status" value="1"/>
</dbReference>
<dbReference type="PANTHER" id="PTHR10695">
    <property type="entry name" value="DEPHOSPHO-COA KINASE-RELATED"/>
    <property type="match status" value="1"/>
</dbReference>
<dbReference type="PROSITE" id="PS51219">
    <property type="entry name" value="DPCK"/>
    <property type="match status" value="1"/>
</dbReference>
<evidence type="ECO:0000256" key="2">
    <source>
        <dbReference type="ARBA" id="ARBA00022840"/>
    </source>
</evidence>
<protein>
    <recommendedName>
        <fullName evidence="5">Dephospho-CoA kinase</fullName>
    </recommendedName>
</protein>
<name>A0AAD5TXQ0_9FUNG</name>
<proteinExistence type="inferred from homology"/>
<dbReference type="Gene3D" id="3.40.50.300">
    <property type="entry name" value="P-loop containing nucleotide triphosphate hydrolases"/>
    <property type="match status" value="1"/>
</dbReference>
<dbReference type="GO" id="GO:0015937">
    <property type="term" value="P:coenzyme A biosynthetic process"/>
    <property type="evidence" value="ECO:0007669"/>
    <property type="project" value="InterPro"/>
</dbReference>
<reference evidence="3" key="1">
    <citation type="submission" date="2020-05" db="EMBL/GenBank/DDBJ databases">
        <title>Phylogenomic resolution of chytrid fungi.</title>
        <authorList>
            <person name="Stajich J.E."/>
            <person name="Amses K."/>
            <person name="Simmons R."/>
            <person name="Seto K."/>
            <person name="Myers J."/>
            <person name="Bonds A."/>
            <person name="Quandt C.A."/>
            <person name="Barry K."/>
            <person name="Liu P."/>
            <person name="Grigoriev I."/>
            <person name="Longcore J.E."/>
            <person name="James T.Y."/>
        </authorList>
    </citation>
    <scope>NUCLEOTIDE SEQUENCE</scope>
    <source>
        <strain evidence="3">JEL0476</strain>
    </source>
</reference>
<dbReference type="NCBIfam" id="TIGR00152">
    <property type="entry name" value="dephospho-CoA kinase"/>
    <property type="match status" value="1"/>
</dbReference>
<sequence>GISTGKSTVINLIKNKKPDYKIVDADLIAREEVKIGSPALKKIVKAFGKEVLLEDGNLDRVKVGNIIFNDSKKRLVLNGITHPYIRLEMLRMILFYQLTFQRLIFLDIPLLYESKLDKFMTSVVVVYCNVENQLKRLKLRNSINSDEEALKKINSQISIEEKKQKANFVVDNNGSLLETEQNLVSVLNDLESVITSKSFKYLKI</sequence>
<dbReference type="InterPro" id="IPR027417">
    <property type="entry name" value="P-loop_NTPase"/>
</dbReference>
<accession>A0AAD5TXQ0</accession>
<dbReference type="SUPFAM" id="SSF52540">
    <property type="entry name" value="P-loop containing nucleoside triphosphate hydrolases"/>
    <property type="match status" value="1"/>
</dbReference>
<dbReference type="AlphaFoldDB" id="A0AAD5TXQ0"/>
<keyword evidence="2" id="KW-0067">ATP-binding</keyword>
<feature type="non-terminal residue" evidence="3">
    <location>
        <position position="1"/>
    </location>
</feature>
<dbReference type="Pfam" id="PF01121">
    <property type="entry name" value="CoaE"/>
    <property type="match status" value="1"/>
</dbReference>
<keyword evidence="4" id="KW-1185">Reference proteome</keyword>
<dbReference type="Proteomes" id="UP001211065">
    <property type="component" value="Unassembled WGS sequence"/>
</dbReference>
<dbReference type="InterPro" id="IPR001977">
    <property type="entry name" value="Depp_CoAkinase"/>
</dbReference>
<dbReference type="CDD" id="cd02022">
    <property type="entry name" value="DPCK"/>
    <property type="match status" value="1"/>
</dbReference>
<dbReference type="GO" id="GO:0004140">
    <property type="term" value="F:dephospho-CoA kinase activity"/>
    <property type="evidence" value="ECO:0007669"/>
    <property type="project" value="InterPro"/>
</dbReference>
<evidence type="ECO:0000256" key="1">
    <source>
        <dbReference type="ARBA" id="ARBA00022741"/>
    </source>
</evidence>
<gene>
    <name evidence="3" type="ORF">HK099_006932</name>
</gene>
<evidence type="ECO:0008006" key="5">
    <source>
        <dbReference type="Google" id="ProtNLM"/>
    </source>
</evidence>
<dbReference type="GO" id="GO:0005524">
    <property type="term" value="F:ATP binding"/>
    <property type="evidence" value="ECO:0007669"/>
    <property type="project" value="UniProtKB-KW"/>
</dbReference>
<comment type="caution">
    <text evidence="3">The sequence shown here is derived from an EMBL/GenBank/DDBJ whole genome shotgun (WGS) entry which is preliminary data.</text>
</comment>
<dbReference type="PANTHER" id="PTHR10695:SF46">
    <property type="entry name" value="BIFUNCTIONAL COENZYME A SYNTHASE-RELATED"/>
    <property type="match status" value="1"/>
</dbReference>
<dbReference type="EMBL" id="JADGJW010000632">
    <property type="protein sequence ID" value="KAJ3214320.1"/>
    <property type="molecule type" value="Genomic_DNA"/>
</dbReference>
<evidence type="ECO:0000313" key="3">
    <source>
        <dbReference type="EMBL" id="KAJ3214320.1"/>
    </source>
</evidence>
<keyword evidence="1" id="KW-0547">Nucleotide-binding</keyword>
<organism evidence="3 4">
    <name type="scientific">Clydaea vesicula</name>
    <dbReference type="NCBI Taxonomy" id="447962"/>
    <lineage>
        <taxon>Eukaryota</taxon>
        <taxon>Fungi</taxon>
        <taxon>Fungi incertae sedis</taxon>
        <taxon>Chytridiomycota</taxon>
        <taxon>Chytridiomycota incertae sedis</taxon>
        <taxon>Chytridiomycetes</taxon>
        <taxon>Lobulomycetales</taxon>
        <taxon>Lobulomycetaceae</taxon>
        <taxon>Clydaea</taxon>
    </lineage>
</organism>